<feature type="transmembrane region" description="Helical" evidence="1">
    <location>
        <begin position="140"/>
        <end position="160"/>
    </location>
</feature>
<feature type="transmembrane region" description="Helical" evidence="1">
    <location>
        <begin position="212"/>
        <end position="233"/>
    </location>
</feature>
<keyword evidence="1" id="KW-0472">Membrane</keyword>
<evidence type="ECO:0000313" key="3">
    <source>
        <dbReference type="Proteomes" id="UP000199087"/>
    </source>
</evidence>
<keyword evidence="1" id="KW-0812">Transmembrane</keyword>
<dbReference type="AlphaFoldDB" id="A0A0U1NY12"/>
<feature type="transmembrane region" description="Helical" evidence="1">
    <location>
        <begin position="95"/>
        <end position="120"/>
    </location>
</feature>
<feature type="transmembrane region" description="Helical" evidence="1">
    <location>
        <begin position="12"/>
        <end position="38"/>
    </location>
</feature>
<feature type="transmembrane region" description="Helical" evidence="1">
    <location>
        <begin position="338"/>
        <end position="357"/>
    </location>
</feature>
<feature type="transmembrane region" description="Helical" evidence="1">
    <location>
        <begin position="261"/>
        <end position="279"/>
    </location>
</feature>
<dbReference type="EMBL" id="CVRB01000003">
    <property type="protein sequence ID" value="CRK82935.1"/>
    <property type="molecule type" value="Genomic_DNA"/>
</dbReference>
<feature type="transmembrane region" description="Helical" evidence="1">
    <location>
        <begin position="436"/>
        <end position="456"/>
    </location>
</feature>
<proteinExistence type="predicted"/>
<feature type="transmembrane region" description="Helical" evidence="1">
    <location>
        <begin position="477"/>
        <end position="504"/>
    </location>
</feature>
<protein>
    <submittedName>
        <fullName evidence="2">Uncharacterized protein</fullName>
    </submittedName>
</protein>
<gene>
    <name evidence="2" type="ORF">BN000_02890</name>
</gene>
<dbReference type="STRING" id="1499688.BN000_02890"/>
<feature type="transmembrane region" description="Helical" evidence="1">
    <location>
        <begin position="394"/>
        <end position="416"/>
    </location>
</feature>
<dbReference type="OrthoDB" id="2717873at2"/>
<evidence type="ECO:0000313" key="2">
    <source>
        <dbReference type="EMBL" id="CRK82935.1"/>
    </source>
</evidence>
<accession>A0A0U1NY12</accession>
<sequence>MIEKHAWWLSKRWGYAASVALVPYAILKSLWAIGFAVLASGKGIEELHAAMKGDSGQIISFLYSHGIDITAILALIASLLALALVQNWGQKIPRWFLLVPAGVGGLSFIYISLVTFYKLIVGDISFSNTSTFSPWVLLPVYGGFFTWGVTICLAALSYGIRTRKRTGPLKRGMLKQKSHIVASDGISCNVPNTKEIEWKPSSLSWWRRWPEWVRYAAIVWTLIYGALGLYWSLGGSGFPLGLVNDPITQNSFFKNVTATEAGPVISMFCFLGVIVLFKCNFKARGFIRTMLLFYTWSAATILCLAIPDARALIVVAYAPIYLIVSLFWTLPVHYFDHITWPVVNQFICIAGGLLWAATALSFQRLSRDACQYCGRKIDSSHWMASDSAARWARWITYVAILAPAYYDITRIAWLLGIPLGITKELFQSLQDTGANWAGAGLALVSIGGTILTRGLIKSWGEVFPRWIPLWAGKRVPPALAIVPAGLVSIMLTITGIEVVLGFSIRNLQNWGASTPLLLFLIWGIALGVATIFYYYRRQGRCNRCDL</sequence>
<reference evidence="3" key="1">
    <citation type="submission" date="2015-05" db="EMBL/GenBank/DDBJ databases">
        <authorList>
            <person name="Urmite Genomes"/>
        </authorList>
    </citation>
    <scope>NUCLEOTIDE SEQUENCE [LARGE SCALE GENOMIC DNA]</scope>
    <source>
        <strain evidence="3">LF1</strain>
    </source>
</reference>
<organism evidence="2 3">
    <name type="scientific">Neobacillus massiliamazoniensis</name>
    <dbReference type="NCBI Taxonomy" id="1499688"/>
    <lineage>
        <taxon>Bacteria</taxon>
        <taxon>Bacillati</taxon>
        <taxon>Bacillota</taxon>
        <taxon>Bacilli</taxon>
        <taxon>Bacillales</taxon>
        <taxon>Bacillaceae</taxon>
        <taxon>Neobacillus</taxon>
    </lineage>
</organism>
<name>A0A0U1NY12_9BACI</name>
<dbReference type="Proteomes" id="UP000199087">
    <property type="component" value="Unassembled WGS sequence"/>
</dbReference>
<dbReference type="RefSeq" id="WP_090635237.1">
    <property type="nucleotide sequence ID" value="NZ_CVRB01000003.1"/>
</dbReference>
<evidence type="ECO:0000256" key="1">
    <source>
        <dbReference type="SAM" id="Phobius"/>
    </source>
</evidence>
<keyword evidence="1" id="KW-1133">Transmembrane helix</keyword>
<feature type="transmembrane region" description="Helical" evidence="1">
    <location>
        <begin position="58"/>
        <end position="83"/>
    </location>
</feature>
<keyword evidence="3" id="KW-1185">Reference proteome</keyword>
<feature type="transmembrane region" description="Helical" evidence="1">
    <location>
        <begin position="516"/>
        <end position="535"/>
    </location>
</feature>